<name>A0A915CRI6_9BILA</name>
<dbReference type="WBParaSite" id="jg11877">
    <property type="protein sequence ID" value="jg11877"/>
    <property type="gene ID" value="jg11877"/>
</dbReference>
<dbReference type="AlphaFoldDB" id="A0A915CRI6"/>
<evidence type="ECO:0000313" key="1">
    <source>
        <dbReference type="Proteomes" id="UP000887574"/>
    </source>
</evidence>
<accession>A0A915CRI6</accession>
<evidence type="ECO:0000313" key="2">
    <source>
        <dbReference type="WBParaSite" id="jg11877"/>
    </source>
</evidence>
<reference evidence="2" key="1">
    <citation type="submission" date="2022-11" db="UniProtKB">
        <authorList>
            <consortium name="WormBaseParasite"/>
        </authorList>
    </citation>
    <scope>IDENTIFICATION</scope>
</reference>
<proteinExistence type="predicted"/>
<sequence>MITFFEDRRTCFVWTKAGRVLEKNGNEQGYLNCSGCRSRNVSFMKFNLTTSEWIDDPTDHNHRCLPKNANTMIDVNAHSIMQAGLASENEETAASARVCTDADSMLESALVGNVCEF</sequence>
<organism evidence="1 2">
    <name type="scientific">Ditylenchus dipsaci</name>
    <dbReference type="NCBI Taxonomy" id="166011"/>
    <lineage>
        <taxon>Eukaryota</taxon>
        <taxon>Metazoa</taxon>
        <taxon>Ecdysozoa</taxon>
        <taxon>Nematoda</taxon>
        <taxon>Chromadorea</taxon>
        <taxon>Rhabditida</taxon>
        <taxon>Tylenchina</taxon>
        <taxon>Tylenchomorpha</taxon>
        <taxon>Sphaerularioidea</taxon>
        <taxon>Anguinidae</taxon>
        <taxon>Anguininae</taxon>
        <taxon>Ditylenchus</taxon>
    </lineage>
</organism>
<keyword evidence="1" id="KW-1185">Reference proteome</keyword>
<dbReference type="Proteomes" id="UP000887574">
    <property type="component" value="Unplaced"/>
</dbReference>
<protein>
    <submittedName>
        <fullName evidence="2">Transposase</fullName>
    </submittedName>
</protein>